<dbReference type="InterPro" id="IPR002793">
    <property type="entry name" value="Endonuclease_NucS"/>
</dbReference>
<dbReference type="Proteomes" id="UP000065641">
    <property type="component" value="Chromosome"/>
</dbReference>
<keyword evidence="4" id="KW-1185">Reference proteome</keyword>
<gene>
    <name evidence="3" type="ORF">PS2015_182</name>
</gene>
<dbReference type="CDD" id="cd22341">
    <property type="entry name" value="NucS-like"/>
    <property type="match status" value="1"/>
</dbReference>
<dbReference type="GO" id="GO:0004519">
    <property type="term" value="F:endonuclease activity"/>
    <property type="evidence" value="ECO:0007669"/>
    <property type="project" value="InterPro"/>
</dbReference>
<evidence type="ECO:0000313" key="4">
    <source>
        <dbReference type="Proteomes" id="UP000065641"/>
    </source>
</evidence>
<proteinExistence type="predicted"/>
<evidence type="ECO:0000256" key="1">
    <source>
        <dbReference type="ARBA" id="ARBA00023125"/>
    </source>
</evidence>
<dbReference type="InterPro" id="IPR011856">
    <property type="entry name" value="tRNA_endonuc-like_dom_sf"/>
</dbReference>
<evidence type="ECO:0000313" key="3">
    <source>
        <dbReference type="EMBL" id="ALO44876.1"/>
    </source>
</evidence>
<name>A0A0S2K980_9GAMM</name>
<feature type="domain" description="Endonuclease NucS C-terminal" evidence="2">
    <location>
        <begin position="108"/>
        <end position="213"/>
    </location>
</feature>
<dbReference type="AlphaFoldDB" id="A0A0S2K980"/>
<keyword evidence="1" id="KW-0238">DNA-binding</keyword>
<dbReference type="Pfam" id="PF01939">
    <property type="entry name" value="NucS_C"/>
    <property type="match status" value="1"/>
</dbReference>
<evidence type="ECO:0000259" key="2">
    <source>
        <dbReference type="Pfam" id="PF01939"/>
    </source>
</evidence>
<dbReference type="EMBL" id="CP013189">
    <property type="protein sequence ID" value="ALO44876.1"/>
    <property type="molecule type" value="Genomic_DNA"/>
</dbReference>
<dbReference type="STRING" id="1249552.PS2015_182"/>
<dbReference type="InterPro" id="IPR048301">
    <property type="entry name" value="NucS_C"/>
</dbReference>
<protein>
    <recommendedName>
        <fullName evidence="2">Endonuclease NucS C-terminal domain-containing protein</fullName>
    </recommendedName>
</protein>
<dbReference type="OrthoDB" id="7057240at2"/>
<sequence length="221" mass="25027">MKDKFKIYLSARYSANSVNSYISGINHLSRDYGQNIFDIQDCELAAEVRALYDLNGAKRHVGDYGNGSARNAIIQYSNFLLNLSDEVDEPEGRITETEVSEIINFTYEQDLHRALESQINELFPDYILIGSEYSIEGVRIDILLERENELLVVELKSGRATFAVFGQVSMYIGVLKQKHPDKKIKGLIIAHEIHSGLLAACLTNRDIQCKTYSMKIELKNA</sequence>
<accession>A0A0S2K980</accession>
<dbReference type="KEGG" id="pspi:PS2015_182"/>
<organism evidence="3 4">
    <name type="scientific">Pseudohongiella spirulinae</name>
    <dbReference type="NCBI Taxonomy" id="1249552"/>
    <lineage>
        <taxon>Bacteria</taxon>
        <taxon>Pseudomonadati</taxon>
        <taxon>Pseudomonadota</taxon>
        <taxon>Gammaproteobacteria</taxon>
        <taxon>Pseudomonadales</taxon>
        <taxon>Pseudohongiellaceae</taxon>
        <taxon>Pseudohongiella</taxon>
    </lineage>
</organism>
<reference evidence="3 4" key="1">
    <citation type="submission" date="2015-11" db="EMBL/GenBank/DDBJ databases">
        <authorList>
            <person name="Zhang Y."/>
            <person name="Guo Z."/>
        </authorList>
    </citation>
    <scope>NUCLEOTIDE SEQUENCE [LARGE SCALE GENOMIC DNA]</scope>
    <source>
        <strain evidence="3 4">KCTC 32221</strain>
    </source>
</reference>
<dbReference type="Gene3D" id="3.40.1350.10">
    <property type="match status" value="1"/>
</dbReference>
<dbReference type="GO" id="GO:0003677">
    <property type="term" value="F:DNA binding"/>
    <property type="evidence" value="ECO:0007669"/>
    <property type="project" value="UniProtKB-KW"/>
</dbReference>
<dbReference type="RefSeq" id="WP_058020397.1">
    <property type="nucleotide sequence ID" value="NZ_CP013189.1"/>
</dbReference>